<keyword evidence="1" id="KW-0732">Signal</keyword>
<keyword evidence="3" id="KW-1185">Reference proteome</keyword>
<evidence type="ECO:0000313" key="3">
    <source>
        <dbReference type="Proteomes" id="UP000464524"/>
    </source>
</evidence>
<organism evidence="2 3">
    <name type="scientific">Paraglaciecola mesophila</name>
    <dbReference type="NCBI Taxonomy" id="197222"/>
    <lineage>
        <taxon>Bacteria</taxon>
        <taxon>Pseudomonadati</taxon>
        <taxon>Pseudomonadota</taxon>
        <taxon>Gammaproteobacteria</taxon>
        <taxon>Alteromonadales</taxon>
        <taxon>Alteromonadaceae</taxon>
        <taxon>Paraglaciecola</taxon>
    </lineage>
</organism>
<feature type="chain" id="PRO_5032810980" description="DUF2780 domain-containing protein" evidence="1">
    <location>
        <begin position="22"/>
        <end position="178"/>
    </location>
</feature>
<name>A0A857JN05_9ALTE</name>
<reference evidence="2 3" key="1">
    <citation type="submission" date="2019-12" db="EMBL/GenBank/DDBJ databases">
        <title>Genome sequencing and assembly of endphytes of Porphyra tenera.</title>
        <authorList>
            <person name="Park J.M."/>
            <person name="Shin R."/>
            <person name="Jo S.H."/>
        </authorList>
    </citation>
    <scope>NUCLEOTIDE SEQUENCE [LARGE SCALE GENOMIC DNA]</scope>
    <source>
        <strain evidence="2 3">GPM4</strain>
    </source>
</reference>
<dbReference type="InterPro" id="IPR021302">
    <property type="entry name" value="DUF2780_VcgC/VcgE"/>
</dbReference>
<proteinExistence type="predicted"/>
<dbReference type="Proteomes" id="UP000464524">
    <property type="component" value="Chromosome"/>
</dbReference>
<dbReference type="KEGG" id="pmes:FX988_02604"/>
<sequence length="178" mass="18572">MKKLSIVLTVAALSIQPQAHAEGWLDSIKSMLGMETQQETATPSASGMVSSVADSLGVTQTQASGGLGAIFNYAKENISSDQYSQLANSLPGVGGLLESVPDISNMTSEGGLGGILDKAASYNESLKAINDVKKQFEALGLKPEMITQFVSKAQAYLDTPEGHQAKQLLTQGLGKLLG</sequence>
<dbReference type="EMBL" id="CP047656">
    <property type="protein sequence ID" value="QHJ12347.1"/>
    <property type="molecule type" value="Genomic_DNA"/>
</dbReference>
<dbReference type="OrthoDB" id="6334940at2"/>
<dbReference type="Pfam" id="PF11075">
    <property type="entry name" value="DUF2780"/>
    <property type="match status" value="1"/>
</dbReference>
<gene>
    <name evidence="2" type="ORF">FX988_02604</name>
</gene>
<dbReference type="AlphaFoldDB" id="A0A857JN05"/>
<dbReference type="RefSeq" id="WP_160180386.1">
    <property type="nucleotide sequence ID" value="NZ_CP047656.1"/>
</dbReference>
<protein>
    <recommendedName>
        <fullName evidence="4">DUF2780 domain-containing protein</fullName>
    </recommendedName>
</protein>
<accession>A0A857JN05</accession>
<evidence type="ECO:0000256" key="1">
    <source>
        <dbReference type="SAM" id="SignalP"/>
    </source>
</evidence>
<evidence type="ECO:0000313" key="2">
    <source>
        <dbReference type="EMBL" id="QHJ12347.1"/>
    </source>
</evidence>
<evidence type="ECO:0008006" key="4">
    <source>
        <dbReference type="Google" id="ProtNLM"/>
    </source>
</evidence>
<feature type="signal peptide" evidence="1">
    <location>
        <begin position="1"/>
        <end position="21"/>
    </location>
</feature>